<keyword evidence="3" id="KW-0238">DNA-binding</keyword>
<dbReference type="Proteomes" id="UP000287171">
    <property type="component" value="Unassembled WGS sequence"/>
</dbReference>
<keyword evidence="2" id="KW-0731">Sigma factor</keyword>
<organism evidence="6 7">
    <name type="scientific">Dictyobacter alpinus</name>
    <dbReference type="NCBI Taxonomy" id="2014873"/>
    <lineage>
        <taxon>Bacteria</taxon>
        <taxon>Bacillati</taxon>
        <taxon>Chloroflexota</taxon>
        <taxon>Ktedonobacteria</taxon>
        <taxon>Ktedonobacterales</taxon>
        <taxon>Dictyobacteraceae</taxon>
        <taxon>Dictyobacter</taxon>
    </lineage>
</organism>
<dbReference type="InterPro" id="IPR013325">
    <property type="entry name" value="RNA_pol_sigma_r2"/>
</dbReference>
<dbReference type="InterPro" id="IPR000943">
    <property type="entry name" value="RNA_pol_sigma70"/>
</dbReference>
<dbReference type="InterPro" id="IPR013324">
    <property type="entry name" value="RNA_pol_sigma_r3/r4-like"/>
</dbReference>
<dbReference type="GO" id="GO:0003677">
    <property type="term" value="F:DNA binding"/>
    <property type="evidence" value="ECO:0007669"/>
    <property type="project" value="UniProtKB-KW"/>
</dbReference>
<dbReference type="InterPro" id="IPR014284">
    <property type="entry name" value="RNA_pol_sigma-70_dom"/>
</dbReference>
<reference evidence="7" key="1">
    <citation type="submission" date="2018-12" db="EMBL/GenBank/DDBJ databases">
        <title>Tengunoibacter tsumagoiensis gen. nov., sp. nov., Dictyobacter kobayashii sp. nov., D. alpinus sp. nov., and D. joshuensis sp. nov. and description of Dictyobacteraceae fam. nov. within the order Ktedonobacterales isolated from Tengu-no-mugimeshi.</title>
        <authorList>
            <person name="Wang C.M."/>
            <person name="Zheng Y."/>
            <person name="Sakai Y."/>
            <person name="Toyoda A."/>
            <person name="Minakuchi Y."/>
            <person name="Abe K."/>
            <person name="Yokota A."/>
            <person name="Yabe S."/>
        </authorList>
    </citation>
    <scope>NUCLEOTIDE SEQUENCE [LARGE SCALE GENOMIC DNA]</scope>
    <source>
        <strain evidence="7">Uno16</strain>
    </source>
</reference>
<evidence type="ECO:0000313" key="6">
    <source>
        <dbReference type="EMBL" id="GCE32182.1"/>
    </source>
</evidence>
<dbReference type="GO" id="GO:0006352">
    <property type="term" value="P:DNA-templated transcription initiation"/>
    <property type="evidence" value="ECO:0007669"/>
    <property type="project" value="InterPro"/>
</dbReference>
<dbReference type="Gene3D" id="1.10.10.10">
    <property type="entry name" value="Winged helix-like DNA-binding domain superfamily/Winged helix DNA-binding domain"/>
    <property type="match status" value="2"/>
</dbReference>
<dbReference type="NCBIfam" id="TIGR02937">
    <property type="entry name" value="sigma70-ECF"/>
    <property type="match status" value="1"/>
</dbReference>
<dbReference type="InterPro" id="IPR036388">
    <property type="entry name" value="WH-like_DNA-bd_sf"/>
</dbReference>
<evidence type="ECO:0000256" key="1">
    <source>
        <dbReference type="ARBA" id="ARBA00023015"/>
    </source>
</evidence>
<dbReference type="PANTHER" id="PTHR30603:SF47">
    <property type="entry name" value="RNA POLYMERASE SIGMA FACTOR SIGD, CHLOROPLASTIC"/>
    <property type="match status" value="1"/>
</dbReference>
<dbReference type="CDD" id="cd06171">
    <property type="entry name" value="Sigma70_r4"/>
    <property type="match status" value="1"/>
</dbReference>
<dbReference type="InterPro" id="IPR007630">
    <property type="entry name" value="RNA_pol_sigma70_r4"/>
</dbReference>
<dbReference type="InterPro" id="IPR050239">
    <property type="entry name" value="Sigma-70_RNA_pol_init_factors"/>
</dbReference>
<sequence>MTLIAAGGEAAQKARERFVTANQGLVWSIARKYAHADSITISLEDLVQEGNVGLLRAITTFDPDRGRFSTHATWWIKQAIRRACEEKSRTIRLPSHVHQHLYRVQRVRERLAVELEQEPTPEQLLDETQISATQFATLQQLPATLSLEQQLFADEQDDRSIGDLLADVSTPSPEEVVVEAVFADDVHCILAEVLSPRELRVIELRFGMGMDEEQTLAQAGRELAVTRERVRQIEKRAIQKLRTSPRVSGLWK</sequence>
<name>A0A402BLH5_9CHLR</name>
<comment type="caution">
    <text evidence="6">The sequence shown here is derived from an EMBL/GenBank/DDBJ whole genome shotgun (WGS) entry which is preliminary data.</text>
</comment>
<keyword evidence="7" id="KW-1185">Reference proteome</keyword>
<evidence type="ECO:0000313" key="7">
    <source>
        <dbReference type="Proteomes" id="UP000287171"/>
    </source>
</evidence>
<dbReference type="Gene3D" id="1.10.601.10">
    <property type="entry name" value="RNA Polymerase Primary Sigma Factor"/>
    <property type="match status" value="1"/>
</dbReference>
<evidence type="ECO:0000256" key="3">
    <source>
        <dbReference type="ARBA" id="ARBA00023125"/>
    </source>
</evidence>
<dbReference type="PROSITE" id="PS00715">
    <property type="entry name" value="SIGMA70_1"/>
    <property type="match status" value="1"/>
</dbReference>
<dbReference type="PRINTS" id="PR00046">
    <property type="entry name" value="SIGMA70FCT"/>
</dbReference>
<dbReference type="GO" id="GO:0016987">
    <property type="term" value="F:sigma factor activity"/>
    <property type="evidence" value="ECO:0007669"/>
    <property type="project" value="UniProtKB-KW"/>
</dbReference>
<dbReference type="SUPFAM" id="SSF88659">
    <property type="entry name" value="Sigma3 and sigma4 domains of RNA polymerase sigma factors"/>
    <property type="match status" value="2"/>
</dbReference>
<evidence type="ECO:0000256" key="4">
    <source>
        <dbReference type="ARBA" id="ARBA00023163"/>
    </source>
</evidence>
<protein>
    <recommendedName>
        <fullName evidence="5">RNA polymerase sigma-70 domain-containing protein</fullName>
    </recommendedName>
</protein>
<proteinExistence type="predicted"/>
<dbReference type="EMBL" id="BIFT01000003">
    <property type="protein sequence ID" value="GCE32182.1"/>
    <property type="molecule type" value="Genomic_DNA"/>
</dbReference>
<keyword evidence="4" id="KW-0804">Transcription</keyword>
<dbReference type="PANTHER" id="PTHR30603">
    <property type="entry name" value="RNA POLYMERASE SIGMA FACTOR RPO"/>
    <property type="match status" value="1"/>
</dbReference>
<evidence type="ECO:0000259" key="5">
    <source>
        <dbReference type="PROSITE" id="PS00715"/>
    </source>
</evidence>
<dbReference type="SUPFAM" id="SSF88946">
    <property type="entry name" value="Sigma2 domain of RNA polymerase sigma factors"/>
    <property type="match status" value="1"/>
</dbReference>
<gene>
    <name evidence="6" type="ORF">KDA_76660</name>
</gene>
<evidence type="ECO:0000256" key="2">
    <source>
        <dbReference type="ARBA" id="ARBA00023082"/>
    </source>
</evidence>
<dbReference type="Pfam" id="PF04545">
    <property type="entry name" value="Sigma70_r4"/>
    <property type="match status" value="1"/>
</dbReference>
<dbReference type="InterPro" id="IPR007627">
    <property type="entry name" value="RNA_pol_sigma70_r2"/>
</dbReference>
<keyword evidence="1" id="KW-0805">Transcription regulation</keyword>
<accession>A0A402BLH5</accession>
<dbReference type="AlphaFoldDB" id="A0A402BLH5"/>
<feature type="domain" description="RNA polymerase sigma-70" evidence="5">
    <location>
        <begin position="45"/>
        <end position="58"/>
    </location>
</feature>
<dbReference type="Pfam" id="PF04542">
    <property type="entry name" value="Sigma70_r2"/>
    <property type="match status" value="1"/>
</dbReference>